<name>A0A382DIU7_9ZZZZ</name>
<dbReference type="AlphaFoldDB" id="A0A382DIU7"/>
<organism evidence="1">
    <name type="scientific">marine metagenome</name>
    <dbReference type="NCBI Taxonomy" id="408172"/>
    <lineage>
        <taxon>unclassified sequences</taxon>
        <taxon>metagenomes</taxon>
        <taxon>ecological metagenomes</taxon>
    </lineage>
</organism>
<feature type="non-terminal residue" evidence="1">
    <location>
        <position position="23"/>
    </location>
</feature>
<proteinExistence type="predicted"/>
<protein>
    <submittedName>
        <fullName evidence="1">Uncharacterized protein</fullName>
    </submittedName>
</protein>
<evidence type="ECO:0000313" key="1">
    <source>
        <dbReference type="EMBL" id="SVB38390.1"/>
    </source>
</evidence>
<reference evidence="1" key="1">
    <citation type="submission" date="2018-05" db="EMBL/GenBank/DDBJ databases">
        <authorList>
            <person name="Lanie J.A."/>
            <person name="Ng W.-L."/>
            <person name="Kazmierczak K.M."/>
            <person name="Andrzejewski T.M."/>
            <person name="Davidsen T.M."/>
            <person name="Wayne K.J."/>
            <person name="Tettelin H."/>
            <person name="Glass J.I."/>
            <person name="Rusch D."/>
            <person name="Podicherti R."/>
            <person name="Tsui H.-C.T."/>
            <person name="Winkler M.E."/>
        </authorList>
    </citation>
    <scope>NUCLEOTIDE SEQUENCE</scope>
</reference>
<sequence>MLESLVAQEDVSGLYEVIVVSDG</sequence>
<gene>
    <name evidence="1" type="ORF">METZ01_LOCUS191244</name>
</gene>
<accession>A0A382DIU7</accession>
<dbReference type="EMBL" id="UINC01039627">
    <property type="protein sequence ID" value="SVB38390.1"/>
    <property type="molecule type" value="Genomic_DNA"/>
</dbReference>